<feature type="transmembrane region" description="Helical" evidence="7">
    <location>
        <begin position="226"/>
        <end position="245"/>
    </location>
</feature>
<evidence type="ECO:0000256" key="3">
    <source>
        <dbReference type="ARBA" id="ARBA00022692"/>
    </source>
</evidence>
<reference evidence="8" key="1">
    <citation type="journal article" date="2012" name="Proc. Natl. Acad. Sci. U.S.A.">
        <title>Antigenic diversity is generated by distinct evolutionary mechanisms in African trypanosome species.</title>
        <authorList>
            <person name="Jackson A.P."/>
            <person name="Berry A."/>
            <person name="Aslett M."/>
            <person name="Allison H.C."/>
            <person name="Burton P."/>
            <person name="Vavrova-Anderson J."/>
            <person name="Brown R."/>
            <person name="Browne H."/>
            <person name="Corton N."/>
            <person name="Hauser H."/>
            <person name="Gamble J."/>
            <person name="Gilderthorp R."/>
            <person name="Marcello L."/>
            <person name="McQuillan J."/>
            <person name="Otto T.D."/>
            <person name="Quail M.A."/>
            <person name="Sanders M.J."/>
            <person name="van Tonder A."/>
            <person name="Ginger M.L."/>
            <person name="Field M.C."/>
            <person name="Barry J.D."/>
            <person name="Hertz-Fowler C."/>
            <person name="Berriman M."/>
        </authorList>
    </citation>
    <scope>NUCLEOTIDE SEQUENCE</scope>
    <source>
        <strain evidence="8">Y486</strain>
    </source>
</reference>
<proteinExistence type="predicted"/>
<keyword evidence="3 7" id="KW-0812">Transmembrane</keyword>
<dbReference type="GO" id="GO:0005886">
    <property type="term" value="C:plasma membrane"/>
    <property type="evidence" value="ECO:0007669"/>
    <property type="project" value="UniProtKB-SubCell"/>
</dbReference>
<accession>G0U374</accession>
<evidence type="ECO:0000256" key="7">
    <source>
        <dbReference type="SAM" id="Phobius"/>
    </source>
</evidence>
<dbReference type="PANTHER" id="PTHR30509:SF38">
    <property type="entry name" value="FUSARIC ACID RESISTANCE PROTEIN-LIKE"/>
    <property type="match status" value="1"/>
</dbReference>
<feature type="transmembrane region" description="Helical" evidence="7">
    <location>
        <begin position="99"/>
        <end position="119"/>
    </location>
</feature>
<evidence type="ECO:0000256" key="4">
    <source>
        <dbReference type="ARBA" id="ARBA00022989"/>
    </source>
</evidence>
<feature type="coiled-coil region" evidence="6">
    <location>
        <begin position="397"/>
        <end position="424"/>
    </location>
</feature>
<evidence type="ECO:0000256" key="5">
    <source>
        <dbReference type="ARBA" id="ARBA00023136"/>
    </source>
</evidence>
<feature type="transmembrane region" description="Helical" evidence="7">
    <location>
        <begin position="580"/>
        <end position="597"/>
    </location>
</feature>
<keyword evidence="5 7" id="KW-0472">Membrane</keyword>
<protein>
    <recommendedName>
        <fullName evidence="9">Fusaric acid resistance protein-like</fullName>
    </recommendedName>
</protein>
<dbReference type="PANTHER" id="PTHR30509">
    <property type="entry name" value="P-HYDROXYBENZOIC ACID EFFLUX PUMP SUBUNIT-RELATED"/>
    <property type="match status" value="1"/>
</dbReference>
<feature type="transmembrane region" description="Helical" evidence="7">
    <location>
        <begin position="175"/>
        <end position="192"/>
    </location>
</feature>
<keyword evidence="4 7" id="KW-1133">Transmembrane helix</keyword>
<organism evidence="8">
    <name type="scientific">Trypanosoma vivax (strain Y486)</name>
    <dbReference type="NCBI Taxonomy" id="1055687"/>
    <lineage>
        <taxon>Eukaryota</taxon>
        <taxon>Discoba</taxon>
        <taxon>Euglenozoa</taxon>
        <taxon>Kinetoplastea</taxon>
        <taxon>Metakinetoplastina</taxon>
        <taxon>Trypanosomatida</taxon>
        <taxon>Trypanosomatidae</taxon>
        <taxon>Trypanosoma</taxon>
        <taxon>Duttonella</taxon>
    </lineage>
</organism>
<keyword evidence="6" id="KW-0175">Coiled coil</keyword>
<gene>
    <name evidence="8" type="ORF">TVY486_0905500</name>
</gene>
<feature type="transmembrane region" description="Helical" evidence="7">
    <location>
        <begin position="603"/>
        <end position="623"/>
    </location>
</feature>
<feature type="transmembrane region" description="Helical" evidence="7">
    <location>
        <begin position="635"/>
        <end position="652"/>
    </location>
</feature>
<name>G0U374_TRYVY</name>
<feature type="transmembrane region" description="Helical" evidence="7">
    <location>
        <begin position="508"/>
        <end position="530"/>
    </location>
</feature>
<feature type="transmembrane region" description="Helical" evidence="7">
    <location>
        <begin position="149"/>
        <end position="169"/>
    </location>
</feature>
<evidence type="ECO:0000313" key="8">
    <source>
        <dbReference type="EMBL" id="CCC50729.1"/>
    </source>
</evidence>
<dbReference type="AlphaFoldDB" id="G0U374"/>
<keyword evidence="2" id="KW-1003">Cell membrane</keyword>
<comment type="subcellular location">
    <subcellularLocation>
        <location evidence="1">Cell membrane</location>
        <topology evidence="1">Multi-pass membrane protein</topology>
    </subcellularLocation>
</comment>
<evidence type="ECO:0000256" key="2">
    <source>
        <dbReference type="ARBA" id="ARBA00022475"/>
    </source>
</evidence>
<sequence>MVVSAGALGGGRQNEKSYSAISTTGTTWRPTVEPVTVSALDEAQNDSFGLPSYVPRCSSTVPCGNDEPRFPCEEKSKRRQHAKFPQFLYNMQFWRQLEFAARVTLLAVLPTACLVAKYIPLPILTSKTYALSAVVLSSRFRVGEMIEHMFTWLRAGLIWLPLATAAVYVRIGDNFTLWCVFYAVLLFLFAASTGGMARRIFLLLFNICMIGLLSEQDRPLTYPSEVMMNWCVGIVFCVIAVFIPCPRFNTACAESNLGSALRQTGTTFSLMSTCFWSSSNVERNMGMTKARMSLNSIDSQLEEFSVHQKFSFLELLFKSSESYETRTRKAKLTESLRIDLSSLFRVLDIAEMKSWIIDDSELCKKFGLRLNPSVQKVASLLELLMEELAVAHTFESIKNMNKLMEDLREAKESLQREFNIAREELFYKHKLVVFGGVYSVDGVFHFLGCQLHTDTILQFKHSASDWKYSRMDNATAVLRKNITEPIWESLLFFVRVVKERQRRDCQRLIEAVKVSLAMLIAVIVTISMGVERERLSGPNVIAFVSGSNPVEAMQASLVRLTACILGTVLGFLAGTYSAEIVTKIVSLCALFFIGTFFRLDKQYSIMAVYALFVLIPLNTIELSKPSRGASNMNEITTSILIYVFISVVVLPLNPSCILRKKRINILLIMDTTLKNICSLFTSRPGDVSLLGEKGRVCESRLVGANGVGMSTSNHPKNRAQSTCIGSSDAVMNSIYDCLADLSNRLSQTRQFMSYAKDERGLIAVNYPVKACEQINFHLHRMVCLLRTMCESWSALRREREYSSESLHVFRSLQPIALDASHFFSCFVRDLCNALRNPAAALQTELTKTVLDFTRSVEELHLRKNHIMIAVINMAVDSHRVSSSEPAAANDVQNLANTASLGASENKDAVLAFLRKKAMGNLNELHPSVAQEVDLSGSFAMPVSGEDVWGLHTFSVCFQMFANEAKMLLVSVEEMLEHDRRSW</sequence>
<evidence type="ECO:0000256" key="1">
    <source>
        <dbReference type="ARBA" id="ARBA00004651"/>
    </source>
</evidence>
<evidence type="ECO:0000256" key="6">
    <source>
        <dbReference type="SAM" id="Coils"/>
    </source>
</evidence>
<dbReference type="EMBL" id="HE573025">
    <property type="protein sequence ID" value="CCC50729.1"/>
    <property type="molecule type" value="Genomic_DNA"/>
</dbReference>
<evidence type="ECO:0008006" key="9">
    <source>
        <dbReference type="Google" id="ProtNLM"/>
    </source>
</evidence>